<reference evidence="1 2" key="1">
    <citation type="submission" date="2016-12" db="EMBL/GenBank/DDBJ databases">
        <title>Characterization of two jumbo phages RP12 and RP31 infecting the phytopathogen Ralstonia solanacearum.</title>
        <authorList>
            <person name="Kawasaki T."/>
            <person name="Yoshikawa G."/>
            <person name="Ogata H."/>
            <person name="Yamada T."/>
        </authorList>
    </citation>
    <scope>NUCLEOTIDE SEQUENCE [LARGE SCALE GENOMIC DNA]</scope>
    <source>
        <strain evidence="1 2">RP12</strain>
    </source>
</reference>
<proteinExistence type="predicted"/>
<name>A0A1L7N131_9CAUD</name>
<dbReference type="EMBL" id="AP017924">
    <property type="protein sequence ID" value="BAW19175.1"/>
    <property type="molecule type" value="Genomic_DNA"/>
</dbReference>
<evidence type="ECO:0000313" key="2">
    <source>
        <dbReference type="Proteomes" id="UP000222831"/>
    </source>
</evidence>
<dbReference type="RefSeq" id="YP_009598894.1">
    <property type="nucleotide sequence ID" value="NC_041911.1"/>
</dbReference>
<organism evidence="1 2">
    <name type="scientific">Ralstonia phage RP12</name>
    <dbReference type="NCBI Taxonomy" id="1923889"/>
    <lineage>
        <taxon>Viruses</taxon>
        <taxon>Duplodnaviria</taxon>
        <taxon>Heunggongvirae</taxon>
        <taxon>Uroviricota</taxon>
        <taxon>Caudoviricetes</taxon>
        <taxon>Chimalliviridae</taxon>
        <taxon>Ripduovirus</taxon>
        <taxon>Ripduovirus RP12</taxon>
    </lineage>
</organism>
<keyword evidence="2" id="KW-1185">Reference proteome</keyword>
<dbReference type="GeneID" id="40074596"/>
<dbReference type="KEGG" id="vg:40074596"/>
<evidence type="ECO:0000313" key="1">
    <source>
        <dbReference type="EMBL" id="BAW19175.1"/>
    </source>
</evidence>
<protein>
    <submittedName>
        <fullName evidence="1">Uncharacterized protein</fullName>
    </submittedName>
</protein>
<dbReference type="Proteomes" id="UP000222831">
    <property type="component" value="Segment"/>
</dbReference>
<sequence>MQMFKEFSWIPGGQRYPGYTQPITKVLSLKERLEIAQRMSRSELEAHLAWHSDTYTAETLNNIVTCVLSMSKPLAEILDDLRIPRETVVVKFVELEGPPKPPAVSDLILRRIEPSAMKLPDVHAVQPLSDPVSLIMLMPLSFSTKELHSTA</sequence>
<accession>A0A1L7N131</accession>